<dbReference type="EMBL" id="LHQQ01000086">
    <property type="protein sequence ID" value="KOS43243.1"/>
    <property type="molecule type" value="Genomic_DNA"/>
</dbReference>
<organism evidence="2 3">
    <name type="scientific">Penicillium nordicum</name>
    <dbReference type="NCBI Taxonomy" id="229535"/>
    <lineage>
        <taxon>Eukaryota</taxon>
        <taxon>Fungi</taxon>
        <taxon>Dikarya</taxon>
        <taxon>Ascomycota</taxon>
        <taxon>Pezizomycotina</taxon>
        <taxon>Eurotiomycetes</taxon>
        <taxon>Eurotiomycetidae</taxon>
        <taxon>Eurotiales</taxon>
        <taxon>Aspergillaceae</taxon>
        <taxon>Penicillium</taxon>
    </lineage>
</organism>
<dbReference type="SUPFAM" id="SSF56112">
    <property type="entry name" value="Protein kinase-like (PK-like)"/>
    <property type="match status" value="1"/>
</dbReference>
<feature type="compositionally biased region" description="Basic and acidic residues" evidence="1">
    <location>
        <begin position="18"/>
        <end position="28"/>
    </location>
</feature>
<dbReference type="Proteomes" id="UP000037696">
    <property type="component" value="Unassembled WGS sequence"/>
</dbReference>
<sequence length="96" mass="11101">MARPPCQKSSLGEGGMSDGKEDFGDFVRNEDEEMDLEEVVEPWDKYDKKNTLYVFYPIRLGDLINERYLVEHKLGSGAFSTVWMAHDRQNNRDVAL</sequence>
<dbReference type="InterPro" id="IPR011009">
    <property type="entry name" value="Kinase-like_dom_sf"/>
</dbReference>
<gene>
    <name evidence="2" type="ORF">ACN38_g5869</name>
</gene>
<dbReference type="AlphaFoldDB" id="A0A0M9WFZ6"/>
<dbReference type="Gene3D" id="3.30.200.20">
    <property type="entry name" value="Phosphorylase Kinase, domain 1"/>
    <property type="match status" value="1"/>
</dbReference>
<evidence type="ECO:0000256" key="1">
    <source>
        <dbReference type="SAM" id="MobiDB-lite"/>
    </source>
</evidence>
<feature type="region of interest" description="Disordered" evidence="1">
    <location>
        <begin position="1"/>
        <end position="28"/>
    </location>
</feature>
<comment type="caution">
    <text evidence="2">The sequence shown here is derived from an EMBL/GenBank/DDBJ whole genome shotgun (WGS) entry which is preliminary data.</text>
</comment>
<proteinExistence type="predicted"/>
<evidence type="ECO:0000313" key="3">
    <source>
        <dbReference type="Proteomes" id="UP000037696"/>
    </source>
</evidence>
<evidence type="ECO:0008006" key="4">
    <source>
        <dbReference type="Google" id="ProtNLM"/>
    </source>
</evidence>
<evidence type="ECO:0000313" key="2">
    <source>
        <dbReference type="EMBL" id="KOS43243.1"/>
    </source>
</evidence>
<name>A0A0M9WFZ6_9EURO</name>
<dbReference type="STRING" id="229535.A0A0M9WFZ6"/>
<dbReference type="OrthoDB" id="5979581at2759"/>
<reference evidence="2 3" key="1">
    <citation type="submission" date="2015-08" db="EMBL/GenBank/DDBJ databases">
        <title>Genome sequencing of Penicillium nordicum.</title>
        <authorList>
            <person name="Nguyen H.D."/>
            <person name="Seifert K.A."/>
        </authorList>
    </citation>
    <scope>NUCLEOTIDE SEQUENCE [LARGE SCALE GENOMIC DNA]</scope>
    <source>
        <strain evidence="2 3">DAOMC 185683</strain>
    </source>
</reference>
<accession>A0A0M9WFZ6</accession>
<protein>
    <recommendedName>
        <fullName evidence="4">Protein kinase domain-containing protein</fullName>
    </recommendedName>
</protein>
<keyword evidence="3" id="KW-1185">Reference proteome</keyword>